<dbReference type="HAMAP" id="MF_01554_B">
    <property type="entry name" value="GlmM_B"/>
    <property type="match status" value="1"/>
</dbReference>
<dbReference type="OrthoDB" id="9803322at2"/>
<comment type="function">
    <text evidence="6">Catalyzes the conversion of glucosamine-6-phosphate to glucosamine-1-phosphate.</text>
</comment>
<feature type="domain" description="Alpha-D-phosphohexomutase alpha/beta/alpha" evidence="10">
    <location>
        <begin position="259"/>
        <end position="370"/>
    </location>
</feature>
<evidence type="ECO:0000313" key="11">
    <source>
        <dbReference type="EMBL" id="STY30376.1"/>
    </source>
</evidence>
<evidence type="ECO:0000256" key="1">
    <source>
        <dbReference type="ARBA" id="ARBA00010231"/>
    </source>
</evidence>
<dbReference type="FunFam" id="3.40.120.10:FF:000001">
    <property type="entry name" value="Phosphoglucosamine mutase"/>
    <property type="match status" value="1"/>
</dbReference>
<dbReference type="CDD" id="cd05802">
    <property type="entry name" value="GlmM"/>
    <property type="match status" value="1"/>
</dbReference>
<dbReference type="GO" id="GO:0008966">
    <property type="term" value="F:phosphoglucosamine mutase activity"/>
    <property type="evidence" value="ECO:0007669"/>
    <property type="project" value="UniProtKB-UniRule"/>
</dbReference>
<comment type="catalytic activity">
    <reaction evidence="6">
        <text>alpha-D-glucosamine 1-phosphate = D-glucosamine 6-phosphate</text>
        <dbReference type="Rhea" id="RHEA:23424"/>
        <dbReference type="ChEBI" id="CHEBI:58516"/>
        <dbReference type="ChEBI" id="CHEBI:58725"/>
        <dbReference type="EC" id="5.4.2.10"/>
    </reaction>
</comment>
<dbReference type="Pfam" id="PF02879">
    <property type="entry name" value="PGM_PMM_II"/>
    <property type="match status" value="1"/>
</dbReference>
<dbReference type="InterPro" id="IPR005846">
    <property type="entry name" value="A-D-PHexomutase_a/b/a-III"/>
</dbReference>
<dbReference type="GO" id="GO:0000287">
    <property type="term" value="F:magnesium ion binding"/>
    <property type="evidence" value="ECO:0007669"/>
    <property type="project" value="UniProtKB-UniRule"/>
</dbReference>
<dbReference type="GO" id="GO:0005975">
    <property type="term" value="P:carbohydrate metabolic process"/>
    <property type="evidence" value="ECO:0007669"/>
    <property type="project" value="InterPro"/>
</dbReference>
<dbReference type="PANTHER" id="PTHR42946">
    <property type="entry name" value="PHOSPHOHEXOSE MUTASE"/>
    <property type="match status" value="1"/>
</dbReference>
<comment type="cofactor">
    <cofactor evidence="6">
        <name>Mg(2+)</name>
        <dbReference type="ChEBI" id="CHEBI:18420"/>
    </cofactor>
    <text evidence="6">Binds 1 Mg(2+) ion per subunit.</text>
</comment>
<dbReference type="EC" id="5.4.2.10" evidence="6"/>
<feature type="active site" description="Phosphoserine intermediate" evidence="6">
    <location>
        <position position="103"/>
    </location>
</feature>
<dbReference type="InterPro" id="IPR006352">
    <property type="entry name" value="GlmM_bact"/>
</dbReference>
<name>A0A378LWK2_9GAMM</name>
<evidence type="ECO:0000256" key="6">
    <source>
        <dbReference type="HAMAP-Rule" id="MF_01554"/>
    </source>
</evidence>
<dbReference type="Proteomes" id="UP000255297">
    <property type="component" value="Unassembled WGS sequence"/>
</dbReference>
<dbReference type="GO" id="GO:0006048">
    <property type="term" value="P:UDP-N-acetylglucosamine biosynthetic process"/>
    <property type="evidence" value="ECO:0007669"/>
    <property type="project" value="TreeGrafter"/>
</dbReference>
<reference evidence="11 12" key="1">
    <citation type="submission" date="2018-06" db="EMBL/GenBank/DDBJ databases">
        <authorList>
            <consortium name="Pathogen Informatics"/>
            <person name="Doyle S."/>
        </authorList>
    </citation>
    <scope>NUCLEOTIDE SEQUENCE [LARGE SCALE GENOMIC DNA]</scope>
    <source>
        <strain evidence="11 12">NCTC11532</strain>
    </source>
</reference>
<dbReference type="InterPro" id="IPR005843">
    <property type="entry name" value="A-D-PHexomutase_C"/>
</dbReference>
<proteinExistence type="inferred from homology"/>
<keyword evidence="4 6" id="KW-0460">Magnesium</keyword>
<evidence type="ECO:0000256" key="4">
    <source>
        <dbReference type="ARBA" id="ARBA00022842"/>
    </source>
</evidence>
<dbReference type="RefSeq" id="WP_031563714.1">
    <property type="nucleotide sequence ID" value="NZ_CAAAIS010000004.1"/>
</dbReference>
<dbReference type="Pfam" id="PF02880">
    <property type="entry name" value="PGM_PMM_III"/>
    <property type="match status" value="1"/>
</dbReference>
<evidence type="ECO:0000256" key="5">
    <source>
        <dbReference type="ARBA" id="ARBA00023235"/>
    </source>
</evidence>
<dbReference type="EMBL" id="UGPB01000001">
    <property type="protein sequence ID" value="STY30376.1"/>
    <property type="molecule type" value="Genomic_DNA"/>
</dbReference>
<dbReference type="AlphaFoldDB" id="A0A378LWK2"/>
<feature type="domain" description="Alpha-D-phosphohexomutase alpha/beta/alpha" evidence="9">
    <location>
        <begin position="158"/>
        <end position="255"/>
    </location>
</feature>
<comment type="PTM">
    <text evidence="6">Activated by phosphorylation.</text>
</comment>
<dbReference type="Gene3D" id="3.40.120.10">
    <property type="entry name" value="Alpha-D-Glucose-1,6-Bisphosphate, subunit A, domain 3"/>
    <property type="match status" value="3"/>
</dbReference>
<dbReference type="GO" id="GO:0009252">
    <property type="term" value="P:peptidoglycan biosynthetic process"/>
    <property type="evidence" value="ECO:0007669"/>
    <property type="project" value="TreeGrafter"/>
</dbReference>
<dbReference type="SUPFAM" id="SSF55957">
    <property type="entry name" value="Phosphoglucomutase, C-terminal domain"/>
    <property type="match status" value="1"/>
</dbReference>
<sequence length="447" mass="49111">MKSSKKYFGTDGIRARVGEFPITIEFLPKLGWAIGRVLGAEPGAKVVIGKDTRISGYMIESALQAGLLAAGTRVFLLGPIPTSAIAYFTRTLRANVGIVISASHNSYEDNGLKFFSKEGYKLSDEIENKIENQLDRPIDNILSKNLGKAQRVHDAAGRYIEFCKSSVPHHTSFKNIKVVVDCANGATYHIAPNVFMELDANVIPINTTPNGMNINLHCGSIYPEAVRYAVLHNNADIGIAFDGDGDRVIMVDDKGEILDGDDILYILVKELLHRKKAFGGVVGTYMSNVGLEIALGDLQVPFTRVPVGDQNIIHALREKKWELGGEPSGHIIYLGTNTTGDGIIAALQVLQFMLITGKSLHELKQGLKKYPQKVVKIPYTKKIDLNHADIEKAKEENEQKLGVNGRVLIRYSGTERVIRLMVEGENLGIVEEVILTLREVIAGLVRI</sequence>
<protein>
    <recommendedName>
        <fullName evidence="6">Phosphoglucosamine mutase</fullName>
        <ecNumber evidence="6">5.4.2.10</ecNumber>
    </recommendedName>
</protein>
<dbReference type="SUPFAM" id="SSF53738">
    <property type="entry name" value="Phosphoglucomutase, first 3 domains"/>
    <property type="match status" value="3"/>
</dbReference>
<dbReference type="GO" id="GO:0005829">
    <property type="term" value="C:cytosol"/>
    <property type="evidence" value="ECO:0007669"/>
    <property type="project" value="TreeGrafter"/>
</dbReference>
<evidence type="ECO:0000259" key="10">
    <source>
        <dbReference type="Pfam" id="PF02880"/>
    </source>
</evidence>
<evidence type="ECO:0000313" key="12">
    <source>
        <dbReference type="Proteomes" id="UP000255297"/>
    </source>
</evidence>
<feature type="modified residue" description="Phosphoserine" evidence="6">
    <location>
        <position position="103"/>
    </location>
</feature>
<dbReference type="GO" id="GO:0004615">
    <property type="term" value="F:phosphomannomutase activity"/>
    <property type="evidence" value="ECO:0007669"/>
    <property type="project" value="TreeGrafter"/>
</dbReference>
<evidence type="ECO:0000256" key="2">
    <source>
        <dbReference type="ARBA" id="ARBA00022553"/>
    </source>
</evidence>
<gene>
    <name evidence="6 11" type="primary">glmM</name>
    <name evidence="11" type="ORF">NCTC11532_02378</name>
</gene>
<dbReference type="Gene3D" id="3.30.310.50">
    <property type="entry name" value="Alpha-D-phosphohexomutase, C-terminal domain"/>
    <property type="match status" value="1"/>
</dbReference>
<keyword evidence="3 6" id="KW-0479">Metal-binding</keyword>
<dbReference type="STRING" id="1122170.GCA_000701265_02677"/>
<feature type="binding site" evidence="6">
    <location>
        <position position="246"/>
    </location>
    <ligand>
        <name>Mg(2+)</name>
        <dbReference type="ChEBI" id="CHEBI:18420"/>
    </ligand>
</feature>
<evidence type="ECO:0000259" key="7">
    <source>
        <dbReference type="Pfam" id="PF00408"/>
    </source>
</evidence>
<dbReference type="InterPro" id="IPR005841">
    <property type="entry name" value="Alpha-D-phosphohexomutase_SF"/>
</dbReference>
<evidence type="ECO:0000259" key="9">
    <source>
        <dbReference type="Pfam" id="PF02879"/>
    </source>
</evidence>
<feature type="domain" description="Alpha-D-phosphohexomutase alpha/beta/alpha" evidence="8">
    <location>
        <begin position="6"/>
        <end position="136"/>
    </location>
</feature>
<dbReference type="PRINTS" id="PR00509">
    <property type="entry name" value="PGMPMM"/>
</dbReference>
<feature type="binding site" evidence="6">
    <location>
        <position position="242"/>
    </location>
    <ligand>
        <name>Mg(2+)</name>
        <dbReference type="ChEBI" id="CHEBI:18420"/>
    </ligand>
</feature>
<dbReference type="FunFam" id="3.40.120.10:FF:000003">
    <property type="entry name" value="Phosphoglucosamine mutase"/>
    <property type="match status" value="1"/>
</dbReference>
<organism evidence="11 12">
    <name type="scientific">Legionella wadsworthii</name>
    <dbReference type="NCBI Taxonomy" id="28088"/>
    <lineage>
        <taxon>Bacteria</taxon>
        <taxon>Pseudomonadati</taxon>
        <taxon>Pseudomonadota</taxon>
        <taxon>Gammaproteobacteria</taxon>
        <taxon>Legionellales</taxon>
        <taxon>Legionellaceae</taxon>
        <taxon>Legionella</taxon>
    </lineage>
</organism>
<keyword evidence="5 6" id="KW-0413">Isomerase</keyword>
<feature type="binding site" evidence="6">
    <location>
        <position position="244"/>
    </location>
    <ligand>
        <name>Mg(2+)</name>
        <dbReference type="ChEBI" id="CHEBI:18420"/>
    </ligand>
</feature>
<dbReference type="InterPro" id="IPR005845">
    <property type="entry name" value="A-D-PHexomutase_a/b/a-II"/>
</dbReference>
<dbReference type="Pfam" id="PF02878">
    <property type="entry name" value="PGM_PMM_I"/>
    <property type="match status" value="1"/>
</dbReference>
<dbReference type="InterPro" id="IPR050060">
    <property type="entry name" value="Phosphoglucosamine_mutase"/>
</dbReference>
<dbReference type="InterPro" id="IPR036900">
    <property type="entry name" value="A-D-PHexomutase_C_sf"/>
</dbReference>
<dbReference type="InterPro" id="IPR005844">
    <property type="entry name" value="A-D-PHexomutase_a/b/a-I"/>
</dbReference>
<feature type="domain" description="Alpha-D-phosphohexomutase C-terminal" evidence="7">
    <location>
        <begin position="384"/>
        <end position="433"/>
    </location>
</feature>
<dbReference type="NCBIfam" id="NF008139">
    <property type="entry name" value="PRK10887.1"/>
    <property type="match status" value="1"/>
</dbReference>
<comment type="similarity">
    <text evidence="1 6">Belongs to the phosphohexose mutase family.</text>
</comment>
<dbReference type="InterPro" id="IPR016055">
    <property type="entry name" value="A-D-PHexomutase_a/b/a-I/II/III"/>
</dbReference>
<dbReference type="NCBIfam" id="TIGR01455">
    <property type="entry name" value="glmM"/>
    <property type="match status" value="1"/>
</dbReference>
<dbReference type="PANTHER" id="PTHR42946:SF1">
    <property type="entry name" value="PHOSPHOGLUCOMUTASE (ALPHA-D-GLUCOSE-1,6-BISPHOSPHATE-DEPENDENT)"/>
    <property type="match status" value="1"/>
</dbReference>
<keyword evidence="2 6" id="KW-0597">Phosphoprotein</keyword>
<evidence type="ECO:0000259" key="8">
    <source>
        <dbReference type="Pfam" id="PF02878"/>
    </source>
</evidence>
<dbReference type="Pfam" id="PF00408">
    <property type="entry name" value="PGM_PMM_IV"/>
    <property type="match status" value="1"/>
</dbReference>
<evidence type="ECO:0000256" key="3">
    <source>
        <dbReference type="ARBA" id="ARBA00022723"/>
    </source>
</evidence>
<accession>A0A378LWK2</accession>
<keyword evidence="12" id="KW-1185">Reference proteome</keyword>
<feature type="binding site" description="via phosphate group" evidence="6">
    <location>
        <position position="103"/>
    </location>
    <ligand>
        <name>Mg(2+)</name>
        <dbReference type="ChEBI" id="CHEBI:18420"/>
    </ligand>
</feature>